<gene>
    <name evidence="3" type="ORF">FHP91_01030</name>
</gene>
<evidence type="ECO:0000313" key="4">
    <source>
        <dbReference type="Proteomes" id="UP000319502"/>
    </source>
</evidence>
<comment type="caution">
    <text evidence="3">The sequence shown here is derived from an EMBL/GenBank/DDBJ whole genome shotgun (WGS) entry which is preliminary data.</text>
</comment>
<dbReference type="RefSeq" id="WP_144307846.1">
    <property type="nucleotide sequence ID" value="NZ_VMNK01000002.1"/>
</dbReference>
<keyword evidence="1" id="KW-0472">Membrane</keyword>
<accession>A0A557R2E1</accession>
<organism evidence="3 4">
    <name type="scientific">Denitromonas halophila</name>
    <dbReference type="NCBI Taxonomy" id="1629404"/>
    <lineage>
        <taxon>Bacteria</taxon>
        <taxon>Pseudomonadati</taxon>
        <taxon>Pseudomonadota</taxon>
        <taxon>Betaproteobacteria</taxon>
        <taxon>Rhodocyclales</taxon>
        <taxon>Zoogloeaceae</taxon>
        <taxon>Denitromonas</taxon>
    </lineage>
</organism>
<feature type="transmembrane region" description="Helical" evidence="1">
    <location>
        <begin position="93"/>
        <end position="115"/>
    </location>
</feature>
<feature type="transmembrane region" description="Helical" evidence="1">
    <location>
        <begin position="173"/>
        <end position="192"/>
    </location>
</feature>
<dbReference type="SUPFAM" id="SSF103481">
    <property type="entry name" value="Multidrug resistance efflux transporter EmrE"/>
    <property type="match status" value="2"/>
</dbReference>
<feature type="domain" description="EamA" evidence="2">
    <location>
        <begin position="7"/>
        <end position="137"/>
    </location>
</feature>
<evidence type="ECO:0000256" key="1">
    <source>
        <dbReference type="SAM" id="Phobius"/>
    </source>
</evidence>
<feature type="transmembrane region" description="Helical" evidence="1">
    <location>
        <begin position="35"/>
        <end position="55"/>
    </location>
</feature>
<dbReference type="AlphaFoldDB" id="A0A557R2E1"/>
<dbReference type="OrthoDB" id="8690132at2"/>
<evidence type="ECO:0000313" key="3">
    <source>
        <dbReference type="EMBL" id="TVO59330.1"/>
    </source>
</evidence>
<keyword evidence="1" id="KW-0812">Transmembrane</keyword>
<proteinExistence type="predicted"/>
<feature type="transmembrane region" description="Helical" evidence="1">
    <location>
        <begin position="198"/>
        <end position="223"/>
    </location>
</feature>
<reference evidence="3 4" key="1">
    <citation type="submission" date="2019-07" db="EMBL/GenBank/DDBJ databases">
        <title>The pathways for chlorine oxyanion respiration interact through the shared metabolite chlorate.</title>
        <authorList>
            <person name="Barnum T.P."/>
            <person name="Cheng Y."/>
            <person name="Hill K.A."/>
            <person name="Lucas L.N."/>
            <person name="Carlson H.K."/>
            <person name="Coates J.D."/>
        </authorList>
    </citation>
    <scope>NUCLEOTIDE SEQUENCE [LARGE SCALE GENOMIC DNA]</scope>
    <source>
        <strain evidence="3 4">SFB-3</strain>
    </source>
</reference>
<feature type="transmembrane region" description="Helical" evidence="1">
    <location>
        <begin position="7"/>
        <end position="29"/>
    </location>
</feature>
<dbReference type="GO" id="GO:0016020">
    <property type="term" value="C:membrane"/>
    <property type="evidence" value="ECO:0007669"/>
    <property type="project" value="InterPro"/>
</dbReference>
<dbReference type="InterPro" id="IPR000620">
    <property type="entry name" value="EamA_dom"/>
</dbReference>
<keyword evidence="1" id="KW-1133">Transmembrane helix</keyword>
<feature type="transmembrane region" description="Helical" evidence="1">
    <location>
        <begin position="124"/>
        <end position="142"/>
    </location>
</feature>
<feature type="transmembrane region" description="Helical" evidence="1">
    <location>
        <begin position="260"/>
        <end position="278"/>
    </location>
</feature>
<sequence>MQPRTTGTLMCITGVTLLSPDVLVMRWLALDHATILLWRGIFLTVGFGAVVLLRYRRDCLRALTHAGWLGMATGLCFALNTTCYTQALQRTSATAAMMIISTAPVFAALVSWFVLGERISRKTGIAIMATLIGIGIIAADAGGQNDTVGNLFAVGTAIFMAINFTLARLKSSVDLTPGLVFGGLLAAAFALLEGRPGPVPALAELGAMALTAALSMPIGFTLLQMAPRYISATDVSLFLLLEAVLGPFWVWLVLGEVPGRGTVAGSVVIFAALAWYGAPEKWRRRRGLRAPAC</sequence>
<dbReference type="Pfam" id="PF00892">
    <property type="entry name" value="EamA"/>
    <property type="match status" value="2"/>
</dbReference>
<dbReference type="PANTHER" id="PTHR22911:SF137">
    <property type="entry name" value="SOLUTE CARRIER FAMILY 35 MEMBER G2-RELATED"/>
    <property type="match status" value="1"/>
</dbReference>
<dbReference type="Proteomes" id="UP000319502">
    <property type="component" value="Unassembled WGS sequence"/>
</dbReference>
<dbReference type="Gene3D" id="1.10.3730.20">
    <property type="match status" value="1"/>
</dbReference>
<dbReference type="EMBL" id="VMNK01000002">
    <property type="protein sequence ID" value="TVO59330.1"/>
    <property type="molecule type" value="Genomic_DNA"/>
</dbReference>
<feature type="transmembrane region" description="Helical" evidence="1">
    <location>
        <begin position="67"/>
        <end position="87"/>
    </location>
</feature>
<evidence type="ECO:0000259" key="2">
    <source>
        <dbReference type="Pfam" id="PF00892"/>
    </source>
</evidence>
<protein>
    <submittedName>
        <fullName evidence="3">DMT family transporter</fullName>
    </submittedName>
</protein>
<name>A0A557R2E1_9RHOO</name>
<feature type="transmembrane region" description="Helical" evidence="1">
    <location>
        <begin position="235"/>
        <end position="254"/>
    </location>
</feature>
<feature type="transmembrane region" description="Helical" evidence="1">
    <location>
        <begin position="148"/>
        <end position="166"/>
    </location>
</feature>
<dbReference type="InterPro" id="IPR037185">
    <property type="entry name" value="EmrE-like"/>
</dbReference>
<dbReference type="PANTHER" id="PTHR22911">
    <property type="entry name" value="ACYL-MALONYL CONDENSING ENZYME-RELATED"/>
    <property type="match status" value="1"/>
</dbReference>
<keyword evidence="4" id="KW-1185">Reference proteome</keyword>
<feature type="domain" description="EamA" evidence="2">
    <location>
        <begin position="148"/>
        <end position="274"/>
    </location>
</feature>